<gene>
    <name evidence="2" type="ORF">SAMN02787144_10111</name>
</gene>
<protein>
    <submittedName>
        <fullName evidence="2">Uncharacterized protein</fullName>
    </submittedName>
</protein>
<dbReference type="EMBL" id="FPJO01000011">
    <property type="protein sequence ID" value="SFY10537.1"/>
    <property type="molecule type" value="Genomic_DNA"/>
</dbReference>
<evidence type="ECO:0000313" key="2">
    <source>
        <dbReference type="EMBL" id="SFY10537.1"/>
    </source>
</evidence>
<dbReference type="Proteomes" id="UP000181909">
    <property type="component" value="Unassembled WGS sequence"/>
</dbReference>
<evidence type="ECO:0000256" key="1">
    <source>
        <dbReference type="SAM" id="MobiDB-lite"/>
    </source>
</evidence>
<evidence type="ECO:0000313" key="3">
    <source>
        <dbReference type="Proteomes" id="UP000181909"/>
    </source>
</evidence>
<organism evidence="2 3">
    <name type="scientific">Streptomyces atratus</name>
    <dbReference type="NCBI Taxonomy" id="1893"/>
    <lineage>
        <taxon>Bacteria</taxon>
        <taxon>Bacillati</taxon>
        <taxon>Actinomycetota</taxon>
        <taxon>Actinomycetes</taxon>
        <taxon>Kitasatosporales</taxon>
        <taxon>Streptomycetaceae</taxon>
        <taxon>Streptomyces</taxon>
    </lineage>
</organism>
<feature type="region of interest" description="Disordered" evidence="1">
    <location>
        <begin position="73"/>
        <end position="95"/>
    </location>
</feature>
<dbReference type="AlphaFoldDB" id="A0A1K2CHX3"/>
<sequence>RDRWRSDPDRARCHAVVAARAQWSTRLSGRWPRRDPPANVRPRARPPPNRQWRRGAWDENRYPARRKCLPLGPTEPLDKVHRPSSEGTFVFPPRFRPHLNRNGEVSSTTIAARASQSRMLKDLPVENQQFRLLHVKIRQEMHSRYQEAVPEKLVSTPYSGKAHGGHFSLLQENLAQPVPAAAPRIVAGDNTHTGRRVRELRSLKLDFDMIPAIVRNNARRTSMLTQDEKQHILRNAGIPENG</sequence>
<proteinExistence type="predicted"/>
<feature type="non-terminal residue" evidence="2">
    <location>
        <position position="1"/>
    </location>
</feature>
<name>A0A1K2CHX3_STRAR</name>
<reference evidence="2 3" key="1">
    <citation type="submission" date="2016-11" db="EMBL/GenBank/DDBJ databases">
        <authorList>
            <person name="Jaros S."/>
            <person name="Januszkiewicz K."/>
            <person name="Wedrychowicz H."/>
        </authorList>
    </citation>
    <scope>NUCLEOTIDE SEQUENCE [LARGE SCALE GENOMIC DNA]</scope>
    <source>
        <strain evidence="2 3">OK807</strain>
    </source>
</reference>
<feature type="region of interest" description="Disordered" evidence="1">
    <location>
        <begin position="27"/>
        <end position="51"/>
    </location>
</feature>
<accession>A0A1K2CHX3</accession>